<dbReference type="GO" id="GO:0003676">
    <property type="term" value="F:nucleic acid binding"/>
    <property type="evidence" value="ECO:0007669"/>
    <property type="project" value="InterPro"/>
</dbReference>
<name>A0A126T420_9GAMM</name>
<dbReference type="STRING" id="1538553.JT25_010080"/>
<protein>
    <submittedName>
        <fullName evidence="1">Uncharacterized protein</fullName>
    </submittedName>
</protein>
<dbReference type="Proteomes" id="UP000030512">
    <property type="component" value="Chromosome"/>
</dbReference>
<dbReference type="InterPro" id="IPR015867">
    <property type="entry name" value="N-reg_PII/ATP_PRibTrfase_C"/>
</dbReference>
<reference evidence="1 2" key="1">
    <citation type="journal article" date="2015" name="Environ. Microbiol.">
        <title>Methane oxidation coupled to nitrate reduction under hypoxia by the Gammaproteobacterium Methylomonas denitrificans, sp. nov. type strain FJG1.</title>
        <authorList>
            <person name="Kits K.D."/>
            <person name="Klotz M.G."/>
            <person name="Stein L.Y."/>
        </authorList>
    </citation>
    <scope>NUCLEOTIDE SEQUENCE [LARGE SCALE GENOMIC DNA]</scope>
    <source>
        <strain evidence="1 2">FJG1</strain>
    </source>
</reference>
<dbReference type="AlphaFoldDB" id="A0A126T420"/>
<keyword evidence="2" id="KW-1185">Reference proteome</keyword>
<dbReference type="KEGG" id="mdn:JT25_010080"/>
<dbReference type="EMBL" id="CP014476">
    <property type="protein sequence ID" value="AMK76833.1"/>
    <property type="molecule type" value="Genomic_DNA"/>
</dbReference>
<proteinExistence type="predicted"/>
<accession>A0A126T420</accession>
<dbReference type="Gene3D" id="3.30.70.120">
    <property type="match status" value="1"/>
</dbReference>
<dbReference type="OrthoDB" id="8537254at2"/>
<dbReference type="InterPro" id="IPR035979">
    <property type="entry name" value="RBD_domain_sf"/>
</dbReference>
<organism evidence="1 2">
    <name type="scientific">Methylomonas denitrificans</name>
    <dbReference type="NCBI Taxonomy" id="1538553"/>
    <lineage>
        <taxon>Bacteria</taxon>
        <taxon>Pseudomonadati</taxon>
        <taxon>Pseudomonadota</taxon>
        <taxon>Gammaproteobacteria</taxon>
        <taxon>Methylococcales</taxon>
        <taxon>Methylococcaceae</taxon>
        <taxon>Methylomonas</taxon>
    </lineage>
</organism>
<evidence type="ECO:0000313" key="2">
    <source>
        <dbReference type="Proteomes" id="UP000030512"/>
    </source>
</evidence>
<evidence type="ECO:0000313" key="1">
    <source>
        <dbReference type="EMBL" id="AMK76833.1"/>
    </source>
</evidence>
<gene>
    <name evidence="1" type="ORF">JT25_010080</name>
</gene>
<dbReference type="SUPFAM" id="SSF54928">
    <property type="entry name" value="RNA-binding domain, RBD"/>
    <property type="match status" value="1"/>
</dbReference>
<sequence>MNIFLRRIPANTRHIEISEFVAPALKSGLFRKSGRIVDVEILALQDTRIGTIEYHGVVTLDSELSVQRVVRVLKNRRFNGRMVVVRPYYHRSWYNDPRQNQTPVSADIIEKRKGDRRRGKYLQVIKNASDRFNSEDDFFKTVHHQQFSISFIVPPVMEGPMMECLSNFEEDLLNSDTGEHKITKFLTEADDAEQQTARFQIYAEKMAISALLEKLKAEFAGSGIHYWIMPVVEKGEI</sequence>
<dbReference type="InterPro" id="IPR012677">
    <property type="entry name" value="Nucleotide-bd_a/b_plait_sf"/>
</dbReference>
<dbReference type="RefSeq" id="WP_036272612.1">
    <property type="nucleotide sequence ID" value="NZ_CP014476.1"/>
</dbReference>
<dbReference type="Gene3D" id="3.30.70.330">
    <property type="match status" value="1"/>
</dbReference>